<keyword evidence="4" id="KW-1185">Reference proteome</keyword>
<sequence>MIDCNKLYNTVLSEMFCSECCVEIMQTKYYDQHLETVVVLECPGCGHQLGEKPSEKNVENEITCRMVYGEMVAGEGYSAFTRRNALCTLPHITLETYNKYASMITEKCIESCQKILAESRDLIVEEYRKLKIEPDVNGILDIDVTYDGTWHKRGHHSNIGIGIVIDAVTKLVVDYQVLCKYCHVCAYMESSYSKQTTSLEKYEQYKNEHEHKCYINYSGTAAKMESDAAAKIWQRSLDKNLRYKTIVSDGDSSTYKTIVDLNDGEGPYPDVNVEKQECINHYSKRLKTRLTNLVKSHYVEKELKTGRKRKEFAMKKKGMLTDFVINKLAQYFHKNLREKIGHGVEDMRNSIMASFFHCSSTDEKPQHHLCPTGDKSWCFYQKAAAADLPPPSHTKMKVQFQLEPAYMEEVHNVYKDLTSDEMMQRCIKGRTQNCNESLHHRIWCYCNKAKYQTKRHADFAVSHAVADYNSGYVRSCLDTALGYRRSAVTQKQLELMEKNMKEQRKRRGMKRKRELDTSYEPGGH</sequence>
<proteinExistence type="predicted"/>
<name>A0AAW0X8L3_CHEQU</name>
<protein>
    <recommendedName>
        <fullName evidence="2">Mutator-like transposase domain-containing protein</fullName>
    </recommendedName>
</protein>
<reference evidence="3 4" key="1">
    <citation type="journal article" date="2024" name="BMC Genomics">
        <title>Genome assembly of redclaw crayfish (Cherax quadricarinatus) provides insights into its immune adaptation and hypoxia tolerance.</title>
        <authorList>
            <person name="Liu Z."/>
            <person name="Zheng J."/>
            <person name="Li H."/>
            <person name="Fang K."/>
            <person name="Wang S."/>
            <person name="He J."/>
            <person name="Zhou D."/>
            <person name="Weng S."/>
            <person name="Chi M."/>
            <person name="Gu Z."/>
            <person name="He J."/>
            <person name="Li F."/>
            <person name="Wang M."/>
        </authorList>
    </citation>
    <scope>NUCLEOTIDE SEQUENCE [LARGE SCALE GENOMIC DNA]</scope>
    <source>
        <strain evidence="3">ZL_2023a</strain>
    </source>
</reference>
<evidence type="ECO:0000259" key="2">
    <source>
        <dbReference type="Pfam" id="PF20700"/>
    </source>
</evidence>
<evidence type="ECO:0000256" key="1">
    <source>
        <dbReference type="SAM" id="MobiDB-lite"/>
    </source>
</evidence>
<accession>A0AAW0X8L3</accession>
<comment type="caution">
    <text evidence="3">The sequence shown here is derived from an EMBL/GenBank/DDBJ whole genome shotgun (WGS) entry which is preliminary data.</text>
</comment>
<dbReference type="InterPro" id="IPR049012">
    <property type="entry name" value="Mutator_transp_dom"/>
</dbReference>
<dbReference type="Proteomes" id="UP001445076">
    <property type="component" value="Unassembled WGS sequence"/>
</dbReference>
<organism evidence="3 4">
    <name type="scientific">Cherax quadricarinatus</name>
    <name type="common">Australian red claw crayfish</name>
    <dbReference type="NCBI Taxonomy" id="27406"/>
    <lineage>
        <taxon>Eukaryota</taxon>
        <taxon>Metazoa</taxon>
        <taxon>Ecdysozoa</taxon>
        <taxon>Arthropoda</taxon>
        <taxon>Crustacea</taxon>
        <taxon>Multicrustacea</taxon>
        <taxon>Malacostraca</taxon>
        <taxon>Eumalacostraca</taxon>
        <taxon>Eucarida</taxon>
        <taxon>Decapoda</taxon>
        <taxon>Pleocyemata</taxon>
        <taxon>Astacidea</taxon>
        <taxon>Parastacoidea</taxon>
        <taxon>Parastacidae</taxon>
        <taxon>Cherax</taxon>
    </lineage>
</organism>
<dbReference type="EMBL" id="JARKIK010000045">
    <property type="protein sequence ID" value="KAK8736114.1"/>
    <property type="molecule type" value="Genomic_DNA"/>
</dbReference>
<evidence type="ECO:0000313" key="4">
    <source>
        <dbReference type="Proteomes" id="UP001445076"/>
    </source>
</evidence>
<dbReference type="Pfam" id="PF20700">
    <property type="entry name" value="Mutator"/>
    <property type="match status" value="1"/>
</dbReference>
<evidence type="ECO:0000313" key="3">
    <source>
        <dbReference type="EMBL" id="KAK8736114.1"/>
    </source>
</evidence>
<feature type="domain" description="Mutator-like transposase" evidence="2">
    <location>
        <begin position="5"/>
        <end position="378"/>
    </location>
</feature>
<dbReference type="AlphaFoldDB" id="A0AAW0X8L3"/>
<gene>
    <name evidence="3" type="ORF">OTU49_017437</name>
</gene>
<feature type="compositionally biased region" description="Basic residues" evidence="1">
    <location>
        <begin position="503"/>
        <end position="512"/>
    </location>
</feature>
<feature type="region of interest" description="Disordered" evidence="1">
    <location>
        <begin position="501"/>
        <end position="524"/>
    </location>
</feature>